<dbReference type="RefSeq" id="WP_017434136.1">
    <property type="nucleotide sequence ID" value="NZ_BAWO01000013.1"/>
</dbReference>
<dbReference type="SUPFAM" id="SSF82784">
    <property type="entry name" value="OsmC-like"/>
    <property type="match status" value="1"/>
</dbReference>
<dbReference type="PANTHER" id="PTHR34352:SF1">
    <property type="entry name" value="PROTEIN YHFA"/>
    <property type="match status" value="1"/>
</dbReference>
<dbReference type="OrthoDB" id="9804010at2"/>
<dbReference type="InterPro" id="IPR003718">
    <property type="entry name" value="OsmC/Ohr_fam"/>
</dbReference>
<protein>
    <recommendedName>
        <fullName evidence="3">Peroxiredoxin</fullName>
    </recommendedName>
</protein>
<organism evidence="1 2">
    <name type="scientific">Parageobacillus caldoxylosilyticus NBRC 107762</name>
    <dbReference type="NCBI Taxonomy" id="1220594"/>
    <lineage>
        <taxon>Bacteria</taxon>
        <taxon>Bacillati</taxon>
        <taxon>Bacillota</taxon>
        <taxon>Bacilli</taxon>
        <taxon>Bacillales</taxon>
        <taxon>Anoxybacillaceae</taxon>
        <taxon>Saccharococcus</taxon>
    </lineage>
</organism>
<dbReference type="Gene3D" id="2.20.25.10">
    <property type="match status" value="1"/>
</dbReference>
<sequence length="141" mass="15459">MKAKVTWNGQMSFTGMSASGVEIPMDASKEAGGQDSGARPMELILHGLAGCTGIDIISILTKMRLEVRSFYMEVEGTRADDHPKRFTDIHIHYVLEGDLPEDKVVRAIQLSKEKYCSVSHSLNADITASYSINGVKGEKQL</sequence>
<dbReference type="InterPro" id="IPR015946">
    <property type="entry name" value="KH_dom-like_a/b"/>
</dbReference>
<dbReference type="GeneID" id="301194780"/>
<accession>A0A023DD21</accession>
<reference evidence="1 2" key="1">
    <citation type="submission" date="2014-04" db="EMBL/GenBank/DDBJ databases">
        <title>Whole genome shotgun sequence of Geobacillus caldoxylosilyticus NBRC 107762.</title>
        <authorList>
            <person name="Hosoyama A."/>
            <person name="Hosoyama Y."/>
            <person name="Katano-Makiyama Y."/>
            <person name="Tsuchikane K."/>
            <person name="Ohji S."/>
            <person name="Ichikawa N."/>
            <person name="Yamazoe A."/>
            <person name="Fujita N."/>
        </authorList>
    </citation>
    <scope>NUCLEOTIDE SEQUENCE [LARGE SCALE GENOMIC DNA]</scope>
    <source>
        <strain evidence="1 2">NBRC 107762</strain>
    </source>
</reference>
<dbReference type="PANTHER" id="PTHR34352">
    <property type="entry name" value="PROTEIN YHFA"/>
    <property type="match status" value="1"/>
</dbReference>
<dbReference type="AlphaFoldDB" id="A0A023DD21"/>
<dbReference type="EMBL" id="BAWO01000013">
    <property type="protein sequence ID" value="GAJ39205.1"/>
    <property type="molecule type" value="Genomic_DNA"/>
</dbReference>
<evidence type="ECO:0008006" key="3">
    <source>
        <dbReference type="Google" id="ProtNLM"/>
    </source>
</evidence>
<gene>
    <name evidence="1" type="ORF">GCA01S_013_00870</name>
</gene>
<dbReference type="Proteomes" id="UP000023561">
    <property type="component" value="Unassembled WGS sequence"/>
</dbReference>
<evidence type="ECO:0000313" key="2">
    <source>
        <dbReference type="Proteomes" id="UP000023561"/>
    </source>
</evidence>
<dbReference type="Gene3D" id="3.30.300.20">
    <property type="match status" value="1"/>
</dbReference>
<name>A0A023DD21_9BACL</name>
<keyword evidence="2" id="KW-1185">Reference proteome</keyword>
<proteinExistence type="predicted"/>
<dbReference type="Pfam" id="PF02566">
    <property type="entry name" value="OsmC"/>
    <property type="match status" value="1"/>
</dbReference>
<comment type="caution">
    <text evidence="1">The sequence shown here is derived from an EMBL/GenBank/DDBJ whole genome shotgun (WGS) entry which is preliminary data.</text>
</comment>
<evidence type="ECO:0000313" key="1">
    <source>
        <dbReference type="EMBL" id="GAJ39205.1"/>
    </source>
</evidence>
<dbReference type="InterPro" id="IPR036102">
    <property type="entry name" value="OsmC/Ohrsf"/>
</dbReference>